<feature type="transmembrane region" description="Helical" evidence="9">
    <location>
        <begin position="265"/>
        <end position="284"/>
    </location>
</feature>
<dbReference type="InterPro" id="IPR053952">
    <property type="entry name" value="K_trans_C"/>
</dbReference>
<feature type="transmembrane region" description="Helical" evidence="9">
    <location>
        <begin position="291"/>
        <end position="309"/>
    </location>
</feature>
<evidence type="ECO:0000256" key="4">
    <source>
        <dbReference type="ARBA" id="ARBA00022692"/>
    </source>
</evidence>
<evidence type="ECO:0000313" key="13">
    <source>
        <dbReference type="Proteomes" id="UP000076738"/>
    </source>
</evidence>
<dbReference type="STRING" id="1330018.A0A167ISV5"/>
<protein>
    <submittedName>
        <fullName evidence="12">Potassium transporter</fullName>
    </submittedName>
</protein>
<evidence type="ECO:0000256" key="3">
    <source>
        <dbReference type="ARBA" id="ARBA00022538"/>
    </source>
</evidence>
<keyword evidence="8 9" id="KW-0472">Membrane</keyword>
<feature type="transmembrane region" description="Helical" evidence="9">
    <location>
        <begin position="390"/>
        <end position="413"/>
    </location>
</feature>
<feature type="transmembrane region" description="Helical" evidence="9">
    <location>
        <begin position="447"/>
        <end position="468"/>
    </location>
</feature>
<keyword evidence="6 9" id="KW-1133">Transmembrane helix</keyword>
<name>A0A167ISV5_CALVF</name>
<sequence length="770" mass="84886">MDAEKGMREHRKELHLTGLPLLALAWQTLGIIYSDIGTSPLYVLNGIWPSSGDVPSEEDVIGGLSAIVWSLTLLPLLKYVSYPINARAAPCVIFSLHFGTEEGEGGTFALFNGLFPKTQYNEDEERALTGDSGVRSAPSTIGGILRACKYPLMAWSLFGTALTMADGILTPAVSVTSAVGGIAVAKPEVANDIIPISIAFLAALFLIQRFGTAKISFIFSPFTAIWLLLIGGSGIANITWYPGIWRAYDPSRAVLWFVRTGNYDYLAGVLLAVTGCEAMFANLGQFNRASIQLSFTCVAYPCLVLAYLGQGARLITDGENAIQNVFYNTIPGPVSGGLWWFTYCFAIFATLIASQTMITAMFSLSQQLINFHSFPPLRMLYTSELVQGQIYIPAVNYTLGAGTIILVGAFQNLTNMTNAYGFAVSTVMLVTSSLIAVQIPMVKRLPWILGVLFFLFFGFFDGLFWGASLRKVPLGAYVPLAIGIVLWIVMIFWSWAKGLEDNFDGVNRHNLRHFIVNSANKPHGNVIGDGIKIGKTSAHNFSTMATLTQGSGGDENSTEEDVISKEDSKPDALYLVSEDKTFVRELNRVPIMAIFHKIAGGKGVPHTFYAFLKQWPALPRIVVFLSIKILPVARLPEHEERYLITKVRTLNGFYGITYQIGFREDFDVKIEEIVAGLCAVEARYARDDEDAQRMVAEVRVAAETSITHIMPNYWVYSKPINAGFLTPVVRFIRGILIESIYRQIAQIFPDSVLWRGHQEEIIRVGINAEI</sequence>
<dbReference type="InterPro" id="IPR053951">
    <property type="entry name" value="K_trans_N"/>
</dbReference>
<evidence type="ECO:0000259" key="10">
    <source>
        <dbReference type="Pfam" id="PF02705"/>
    </source>
</evidence>
<dbReference type="Pfam" id="PF02705">
    <property type="entry name" value="K_trans"/>
    <property type="match status" value="1"/>
</dbReference>
<gene>
    <name evidence="12" type="ORF">CALVIDRAFT_601189</name>
</gene>
<dbReference type="PANTHER" id="PTHR30540:SF83">
    <property type="entry name" value="K+ POTASSIUM TRANSPORTER"/>
    <property type="match status" value="1"/>
</dbReference>
<organism evidence="12 13">
    <name type="scientific">Calocera viscosa (strain TUFC12733)</name>
    <dbReference type="NCBI Taxonomy" id="1330018"/>
    <lineage>
        <taxon>Eukaryota</taxon>
        <taxon>Fungi</taxon>
        <taxon>Dikarya</taxon>
        <taxon>Basidiomycota</taxon>
        <taxon>Agaricomycotina</taxon>
        <taxon>Dacrymycetes</taxon>
        <taxon>Dacrymycetales</taxon>
        <taxon>Dacrymycetaceae</taxon>
        <taxon>Calocera</taxon>
    </lineage>
</organism>
<keyword evidence="3" id="KW-0633">Potassium transport</keyword>
<keyword evidence="4 9" id="KW-0812">Transmembrane</keyword>
<reference evidence="12 13" key="1">
    <citation type="journal article" date="2016" name="Mol. Biol. Evol.">
        <title>Comparative Genomics of Early-Diverging Mushroom-Forming Fungi Provides Insights into the Origins of Lignocellulose Decay Capabilities.</title>
        <authorList>
            <person name="Nagy L.G."/>
            <person name="Riley R."/>
            <person name="Tritt A."/>
            <person name="Adam C."/>
            <person name="Daum C."/>
            <person name="Floudas D."/>
            <person name="Sun H."/>
            <person name="Yadav J.S."/>
            <person name="Pangilinan J."/>
            <person name="Larsson K.H."/>
            <person name="Matsuura K."/>
            <person name="Barry K."/>
            <person name="Labutti K."/>
            <person name="Kuo R."/>
            <person name="Ohm R.A."/>
            <person name="Bhattacharya S.S."/>
            <person name="Shirouzu T."/>
            <person name="Yoshinaga Y."/>
            <person name="Martin F.M."/>
            <person name="Grigoriev I.V."/>
            <person name="Hibbett D.S."/>
        </authorList>
    </citation>
    <scope>NUCLEOTIDE SEQUENCE [LARGE SCALE GENOMIC DNA]</scope>
    <source>
        <strain evidence="12 13">TUFC12733</strain>
    </source>
</reference>
<evidence type="ECO:0000256" key="7">
    <source>
        <dbReference type="ARBA" id="ARBA00023065"/>
    </source>
</evidence>
<evidence type="ECO:0000256" key="9">
    <source>
        <dbReference type="SAM" id="Phobius"/>
    </source>
</evidence>
<evidence type="ECO:0000259" key="11">
    <source>
        <dbReference type="Pfam" id="PF22776"/>
    </source>
</evidence>
<dbReference type="GO" id="GO:0015079">
    <property type="term" value="F:potassium ion transmembrane transporter activity"/>
    <property type="evidence" value="ECO:0007669"/>
    <property type="project" value="InterPro"/>
</dbReference>
<feature type="transmembrane region" description="Helical" evidence="9">
    <location>
        <begin position="419"/>
        <end position="440"/>
    </location>
</feature>
<evidence type="ECO:0000256" key="6">
    <source>
        <dbReference type="ARBA" id="ARBA00022989"/>
    </source>
</evidence>
<feature type="transmembrane region" description="Helical" evidence="9">
    <location>
        <begin position="474"/>
        <end position="493"/>
    </location>
</feature>
<feature type="transmembrane region" description="Helical" evidence="9">
    <location>
        <begin position="60"/>
        <end position="77"/>
    </location>
</feature>
<feature type="domain" description="K+ potassium transporter C-terminal" evidence="11">
    <location>
        <begin position="592"/>
        <end position="770"/>
    </location>
</feature>
<dbReference type="InterPro" id="IPR003855">
    <property type="entry name" value="K+_transporter"/>
</dbReference>
<dbReference type="OrthoDB" id="504708at2759"/>
<dbReference type="AlphaFoldDB" id="A0A167ISV5"/>
<feature type="transmembrane region" description="Helical" evidence="9">
    <location>
        <begin position="340"/>
        <end position="369"/>
    </location>
</feature>
<dbReference type="PANTHER" id="PTHR30540">
    <property type="entry name" value="OSMOTIC STRESS POTASSIUM TRANSPORTER"/>
    <property type="match status" value="1"/>
</dbReference>
<keyword evidence="2" id="KW-0813">Transport</keyword>
<comment type="subcellular location">
    <subcellularLocation>
        <location evidence="1">Membrane</location>
        <topology evidence="1">Multi-pass membrane protein</topology>
    </subcellularLocation>
</comment>
<evidence type="ECO:0000256" key="5">
    <source>
        <dbReference type="ARBA" id="ARBA00022958"/>
    </source>
</evidence>
<keyword evidence="13" id="KW-1185">Reference proteome</keyword>
<feature type="transmembrane region" description="Helical" evidence="9">
    <location>
        <begin position="224"/>
        <end position="245"/>
    </location>
</feature>
<feature type="transmembrane region" description="Helical" evidence="9">
    <location>
        <begin position="193"/>
        <end position="212"/>
    </location>
</feature>
<keyword evidence="5" id="KW-0630">Potassium</keyword>
<evidence type="ECO:0000256" key="2">
    <source>
        <dbReference type="ARBA" id="ARBA00022448"/>
    </source>
</evidence>
<dbReference type="GO" id="GO:0016020">
    <property type="term" value="C:membrane"/>
    <property type="evidence" value="ECO:0007669"/>
    <property type="project" value="UniProtKB-SubCell"/>
</dbReference>
<evidence type="ECO:0000256" key="1">
    <source>
        <dbReference type="ARBA" id="ARBA00004141"/>
    </source>
</evidence>
<evidence type="ECO:0000256" key="8">
    <source>
        <dbReference type="ARBA" id="ARBA00023136"/>
    </source>
</evidence>
<proteinExistence type="predicted"/>
<dbReference type="Proteomes" id="UP000076738">
    <property type="component" value="Unassembled WGS sequence"/>
</dbReference>
<accession>A0A167ISV5</accession>
<dbReference type="Pfam" id="PF22776">
    <property type="entry name" value="K_trans_C"/>
    <property type="match status" value="1"/>
</dbReference>
<dbReference type="EMBL" id="KV417306">
    <property type="protein sequence ID" value="KZO92922.1"/>
    <property type="molecule type" value="Genomic_DNA"/>
</dbReference>
<feature type="domain" description="K+ potassium transporter integral membrane" evidence="10">
    <location>
        <begin position="25"/>
        <end position="515"/>
    </location>
</feature>
<evidence type="ECO:0000313" key="12">
    <source>
        <dbReference type="EMBL" id="KZO92922.1"/>
    </source>
</evidence>
<keyword evidence="7" id="KW-0406">Ion transport</keyword>